<evidence type="ECO:0000259" key="11">
    <source>
        <dbReference type="Pfam" id="PF18072"/>
    </source>
</evidence>
<keyword evidence="4 8" id="KW-0547">Nucleotide-binding</keyword>
<evidence type="ECO:0000256" key="1">
    <source>
        <dbReference type="ARBA" id="ARBA00022490"/>
    </source>
</evidence>
<keyword evidence="3 8" id="KW-0479">Metal-binding</keyword>
<evidence type="ECO:0000259" key="10">
    <source>
        <dbReference type="Pfam" id="PF02769"/>
    </source>
</evidence>
<dbReference type="HAMAP" id="MF_00420">
    <property type="entry name" value="PurL_2"/>
    <property type="match status" value="1"/>
</dbReference>
<dbReference type="GO" id="GO:0006189">
    <property type="term" value="P:'de novo' IMP biosynthetic process"/>
    <property type="evidence" value="ECO:0007669"/>
    <property type="project" value="UniProtKB-UniRule"/>
</dbReference>
<evidence type="ECO:0000259" key="9">
    <source>
        <dbReference type="Pfam" id="PF00586"/>
    </source>
</evidence>
<dbReference type="SUPFAM" id="SSF56042">
    <property type="entry name" value="PurM C-terminal domain-like"/>
    <property type="match status" value="2"/>
</dbReference>
<protein>
    <recommendedName>
        <fullName evidence="8">Phosphoribosylformylglycinamidine synthase subunit PurL</fullName>
        <shortName evidence="8">FGAM synthase</shortName>
        <ecNumber evidence="8">6.3.5.3</ecNumber>
    </recommendedName>
    <alternativeName>
        <fullName evidence="8">Formylglycinamide ribonucleotide amidotransferase subunit II</fullName>
        <shortName evidence="8">FGAR amidotransferase II</shortName>
        <shortName evidence="8">FGAR-AT II</shortName>
    </alternativeName>
    <alternativeName>
        <fullName evidence="8">Glutamine amidotransferase PurL</fullName>
    </alternativeName>
    <alternativeName>
        <fullName evidence="8">Phosphoribosylformylglycinamidine synthase subunit II</fullName>
    </alternativeName>
</protein>
<dbReference type="CDD" id="cd02204">
    <property type="entry name" value="PurL_repeat2"/>
    <property type="match status" value="1"/>
</dbReference>
<dbReference type="GO" id="GO:0004642">
    <property type="term" value="F:phosphoribosylformylglycinamidine synthase activity"/>
    <property type="evidence" value="ECO:0007669"/>
    <property type="project" value="UniProtKB-UniRule"/>
</dbReference>
<keyword evidence="13" id="KW-1185">Reference proteome</keyword>
<comment type="catalytic activity">
    <reaction evidence="8">
        <text>N(2)-formyl-N(1)-(5-phospho-beta-D-ribosyl)glycinamide + L-glutamine + ATP + H2O = 2-formamido-N(1)-(5-O-phospho-beta-D-ribosyl)acetamidine + L-glutamate + ADP + phosphate + H(+)</text>
        <dbReference type="Rhea" id="RHEA:17129"/>
        <dbReference type="ChEBI" id="CHEBI:15377"/>
        <dbReference type="ChEBI" id="CHEBI:15378"/>
        <dbReference type="ChEBI" id="CHEBI:29985"/>
        <dbReference type="ChEBI" id="CHEBI:30616"/>
        <dbReference type="ChEBI" id="CHEBI:43474"/>
        <dbReference type="ChEBI" id="CHEBI:58359"/>
        <dbReference type="ChEBI" id="CHEBI:147286"/>
        <dbReference type="ChEBI" id="CHEBI:147287"/>
        <dbReference type="ChEBI" id="CHEBI:456216"/>
        <dbReference type="EC" id="6.3.5.3"/>
    </reaction>
</comment>
<dbReference type="UniPathway" id="UPA00074">
    <property type="reaction ID" value="UER00128"/>
</dbReference>
<sequence>MADAEDAAAIERYFASLGRKPSEAEIRSIAQLWSEHCRHRTFRGRVVGPDGTLLADDLLSTFIGSVSSAPWVISSLRDNAGIVEFTRGYGIAVKVETHNHPSAVEPFGGAATGVGGVIRDVLAVWADPVALTDVLCFGPPDSPAPHGALSPRRVMDGVISGIGYYGNNVGVPTLAGAVVFDGGYLGTPLVYAGCVGLVPPDGYSKDPRPGDVLVLVGNRTGRDGIAGATFASSALSGDIKSLRPAVQIPDPLVEEGLIRLISAVRDARAATGVTDLGGGGLVVAAAEMAHEAHAGCELILDEVPLREDLEPWEILVSESQERMLLSARPEEAGSLMALARHEGLEAAIIGNLTDSRRFRALHHGVPVVDVDMDFLFHPPRLTRTSVPRVTEPEDEPLLDDPRDPGGELLHLLSSPNVSSREGVLRTYDLGVRGNTVVYPVEDPSGGHNDAAVIKPLDDSWEGIAISVGLRPRYSRLSPYWMAASSIDEAMRNNSAVGGRRISLLDNFAWGSPERPEEMWSLLEALRACRDFASGFGAPFVSGKDSLYNESEYGPVLPTLLITAVGVIPDVRRALTSGLKSPGDSVYVIGVTRAEMGGSEYFEMKGIRGGSVPKVRIDESRSAMECIVHAIDQGLLAASHDVSDGGIAVTAAEMAISGHVGLELDLGRVPSEGTSREYQLLFSESNGRFLVEARAGADEELEDLMRSVGCRFSRVGSVVREGRLVIRGDRDVDLGLEELEDAWRRAPW</sequence>
<dbReference type="NCBIfam" id="NF002290">
    <property type="entry name" value="PRK01213.1"/>
    <property type="match status" value="1"/>
</dbReference>
<evidence type="ECO:0000256" key="3">
    <source>
        <dbReference type="ARBA" id="ARBA00022723"/>
    </source>
</evidence>
<feature type="domain" description="PurM-like C-terminal" evidence="10">
    <location>
        <begin position="208"/>
        <end position="360"/>
    </location>
</feature>
<dbReference type="GO" id="GO:0005524">
    <property type="term" value="F:ATP binding"/>
    <property type="evidence" value="ECO:0007669"/>
    <property type="project" value="UniProtKB-UniRule"/>
</dbReference>
<dbReference type="InterPro" id="IPR010074">
    <property type="entry name" value="PRibForGlyAmidine_synth_PurL"/>
</dbReference>
<dbReference type="InterPro" id="IPR010918">
    <property type="entry name" value="PurM-like_C_dom"/>
</dbReference>
<dbReference type="NCBIfam" id="TIGR01736">
    <property type="entry name" value="FGAM_synth_II"/>
    <property type="match status" value="1"/>
</dbReference>
<dbReference type="GO" id="GO:0000287">
    <property type="term" value="F:magnesium ion binding"/>
    <property type="evidence" value="ECO:0007669"/>
    <property type="project" value="UniProtKB-UniRule"/>
</dbReference>
<dbReference type="OrthoDB" id="8251at2157"/>
<dbReference type="Gene3D" id="3.30.1330.10">
    <property type="entry name" value="PurM-like, N-terminal domain"/>
    <property type="match status" value="2"/>
</dbReference>
<dbReference type="InterPro" id="IPR041609">
    <property type="entry name" value="PurL_linker"/>
</dbReference>
<accession>A0A4P2VGB8</accession>
<feature type="active site" evidence="8">
    <location>
        <position position="36"/>
    </location>
</feature>
<feature type="binding site" evidence="8">
    <location>
        <position position="247"/>
    </location>
    <ligand>
        <name>substrate</name>
    </ligand>
</feature>
<gene>
    <name evidence="8" type="primary">purL</name>
    <name evidence="12" type="ORF">NAS2_0923</name>
</gene>
<dbReference type="RefSeq" id="WP_174448557.1">
    <property type="nucleotide sequence ID" value="NZ_AP018732.1"/>
</dbReference>
<dbReference type="InterPro" id="IPR016188">
    <property type="entry name" value="PurM-like_N"/>
</dbReference>
<feature type="binding site" evidence="8">
    <location>
        <position position="275"/>
    </location>
    <ligand>
        <name>Mg(2+)</name>
        <dbReference type="ChEBI" id="CHEBI:18420"/>
        <label>2</label>
    </ligand>
</feature>
<dbReference type="Pfam" id="PF18072">
    <property type="entry name" value="FGAR-AT_linker"/>
    <property type="match status" value="1"/>
</dbReference>
<evidence type="ECO:0000256" key="4">
    <source>
        <dbReference type="ARBA" id="ARBA00022741"/>
    </source>
</evidence>
<feature type="binding site" evidence="8">
    <location>
        <position position="505"/>
    </location>
    <ligand>
        <name>ATP</name>
        <dbReference type="ChEBI" id="CHEBI:30616"/>
    </ligand>
</feature>
<organism evidence="12 13">
    <name type="scientific">Conexivisphaera calida</name>
    <dbReference type="NCBI Taxonomy" id="1874277"/>
    <lineage>
        <taxon>Archaea</taxon>
        <taxon>Nitrososphaerota</taxon>
        <taxon>Conexivisphaeria</taxon>
        <taxon>Conexivisphaerales</taxon>
        <taxon>Conexivisphaeraceae</taxon>
        <taxon>Conexivisphaera</taxon>
    </lineage>
</organism>
<feature type="binding site" evidence="8">
    <location>
        <begin position="318"/>
        <end position="320"/>
    </location>
    <ligand>
        <name>substrate</name>
    </ligand>
</feature>
<comment type="function">
    <text evidence="8">Part of the phosphoribosylformylglycinamidine synthase complex involved in the purines biosynthetic pathway. Catalyzes the ATP-dependent conversion of formylglycinamide ribonucleotide (FGAR) and glutamine to yield formylglycinamidine ribonucleotide (FGAM) and glutamate. The FGAM synthase complex is composed of three subunits. PurQ produces an ammonia molecule by converting glutamine to glutamate. PurL transfers the ammonia molecule to FGAR to form FGAM in an ATP-dependent manner. PurS interacts with PurQ and PurL and is thought to assist in the transfer of the ammonia molecule from PurQ to PurL.</text>
</comment>
<feature type="active site" description="Proton acceptor" evidence="8">
    <location>
        <position position="98"/>
    </location>
</feature>
<feature type="domain" description="Phosphoribosylformylglycinamidine synthase linker" evidence="11">
    <location>
        <begin position="5"/>
        <end position="39"/>
    </location>
</feature>
<feature type="binding site" evidence="8">
    <location>
        <position position="96"/>
    </location>
    <ligand>
        <name>Mg(2+)</name>
        <dbReference type="ChEBI" id="CHEBI:18420"/>
        <label>1</label>
    </ligand>
</feature>
<feature type="domain" description="PurM-like C-terminal" evidence="10">
    <location>
        <begin position="581"/>
        <end position="726"/>
    </location>
</feature>
<feature type="binding site" evidence="8">
    <location>
        <position position="119"/>
    </location>
    <ligand>
        <name>substrate</name>
    </ligand>
</feature>
<keyword evidence="1 8" id="KW-0963">Cytoplasm</keyword>
<dbReference type="EC" id="6.3.5.3" evidence="8"/>
<comment type="subcellular location">
    <subcellularLocation>
        <location evidence="8">Cytoplasm</location>
    </subcellularLocation>
</comment>
<feature type="binding site" evidence="8">
    <location>
        <position position="545"/>
    </location>
    <ligand>
        <name>substrate</name>
    </ligand>
</feature>
<keyword evidence="5 8" id="KW-0658">Purine biosynthesis</keyword>
<evidence type="ECO:0000313" key="13">
    <source>
        <dbReference type="Proteomes" id="UP000509448"/>
    </source>
</evidence>
<reference evidence="12 13" key="1">
    <citation type="journal article" date="2019" name="ISME J.">
        <title>Isolation and characterization of a thermophilic sulfur- and iron-reducing thaumarchaeote from a terrestrial acidic hot spring.</title>
        <authorList>
            <person name="Kato S."/>
            <person name="Itoh T."/>
            <person name="Yuki M."/>
            <person name="Nagamori M."/>
            <person name="Ohnishi M."/>
            <person name="Uematsu K."/>
            <person name="Suzuki K."/>
            <person name="Takashina T."/>
            <person name="Ohkuma M."/>
        </authorList>
    </citation>
    <scope>NUCLEOTIDE SEQUENCE [LARGE SCALE GENOMIC DNA]</scope>
    <source>
        <strain evidence="12 13">NAS-02</strain>
    </source>
</reference>
<dbReference type="Pfam" id="PF02769">
    <property type="entry name" value="AIRS_C"/>
    <property type="match status" value="2"/>
</dbReference>
<dbReference type="InterPro" id="IPR036676">
    <property type="entry name" value="PurM-like_C_sf"/>
</dbReference>
<comment type="pathway">
    <text evidence="8">Purine metabolism; IMP biosynthesis via de novo pathway; 5-amino-1-(5-phospho-D-ribosyl)imidazole from N(2)-formyl-N(1)-(5-phospho-D-ribosyl)glycinamide: step 1/2.</text>
</comment>
<keyword evidence="6 8" id="KW-0067">ATP-binding</keyword>
<dbReference type="InterPro" id="IPR036921">
    <property type="entry name" value="PurM-like_N_sf"/>
</dbReference>
<keyword evidence="7 8" id="KW-0460">Magnesium</keyword>
<dbReference type="GeneID" id="55584735"/>
<name>A0A4P2VGB8_9ARCH</name>
<evidence type="ECO:0000256" key="7">
    <source>
        <dbReference type="ARBA" id="ARBA00022842"/>
    </source>
</evidence>
<dbReference type="Gene3D" id="3.90.650.10">
    <property type="entry name" value="PurM-like C-terminal domain"/>
    <property type="match status" value="2"/>
</dbReference>
<dbReference type="PANTHER" id="PTHR43555:SF1">
    <property type="entry name" value="PHOSPHORIBOSYLFORMYLGLYCINAMIDINE SYNTHASE SUBUNIT PURL"/>
    <property type="match status" value="1"/>
</dbReference>
<dbReference type="SUPFAM" id="SSF55326">
    <property type="entry name" value="PurM N-terminal domain-like"/>
    <property type="match status" value="2"/>
</dbReference>
<proteinExistence type="inferred from homology"/>
<feature type="domain" description="PurM-like N-terminal" evidence="9">
    <location>
        <begin position="448"/>
        <end position="567"/>
    </location>
</feature>
<dbReference type="KEGG" id="ccai:NAS2_0923"/>
<dbReference type="GO" id="GO:0005737">
    <property type="term" value="C:cytoplasm"/>
    <property type="evidence" value="ECO:0007669"/>
    <property type="project" value="UniProtKB-SubCell"/>
</dbReference>
<evidence type="ECO:0000256" key="8">
    <source>
        <dbReference type="HAMAP-Rule" id="MF_00420"/>
    </source>
</evidence>
<feature type="domain" description="PurM-like N-terminal" evidence="9">
    <location>
        <begin position="78"/>
        <end position="198"/>
    </location>
</feature>
<feature type="binding site" evidence="8">
    <location>
        <position position="94"/>
    </location>
    <ligand>
        <name>ATP</name>
        <dbReference type="ChEBI" id="CHEBI:30616"/>
    </ligand>
</feature>
<dbReference type="CDD" id="cd02203">
    <property type="entry name" value="PurL_repeat1"/>
    <property type="match status" value="1"/>
</dbReference>
<comment type="subunit">
    <text evidence="8">Monomer. Part of the FGAM synthase complex composed of 1 PurL, 1 PurQ and 2 PurS subunits.</text>
</comment>
<feature type="binding site" evidence="8">
    <location>
        <position position="120"/>
    </location>
    <ligand>
        <name>Mg(2+)</name>
        <dbReference type="ChEBI" id="CHEBI:18420"/>
        <label>2</label>
    </ligand>
</feature>
<dbReference type="AlphaFoldDB" id="A0A4P2VGB8"/>
<evidence type="ECO:0000256" key="6">
    <source>
        <dbReference type="ARBA" id="ARBA00022840"/>
    </source>
</evidence>
<feature type="binding site" evidence="8">
    <location>
        <position position="542"/>
    </location>
    <ligand>
        <name>ATP</name>
        <dbReference type="ChEBI" id="CHEBI:30616"/>
    </ligand>
</feature>
<dbReference type="EMBL" id="AP018732">
    <property type="protein sequence ID" value="BBE42312.1"/>
    <property type="molecule type" value="Genomic_DNA"/>
</dbReference>
<dbReference type="Pfam" id="PF00586">
    <property type="entry name" value="AIRS"/>
    <property type="match status" value="2"/>
</dbReference>
<comment type="similarity">
    <text evidence="8">Belongs to the FGAMS family.</text>
</comment>
<dbReference type="PANTHER" id="PTHR43555">
    <property type="entry name" value="PHOSPHORIBOSYLFORMYLGLYCINAMIDINE SYNTHASE SUBUNIT PURL"/>
    <property type="match status" value="1"/>
</dbReference>
<dbReference type="Proteomes" id="UP000509448">
    <property type="component" value="Chromosome"/>
</dbReference>
<evidence type="ECO:0000256" key="5">
    <source>
        <dbReference type="ARBA" id="ARBA00022755"/>
    </source>
</evidence>
<evidence type="ECO:0000256" key="2">
    <source>
        <dbReference type="ARBA" id="ARBA00022598"/>
    </source>
</evidence>
<evidence type="ECO:0000313" key="12">
    <source>
        <dbReference type="EMBL" id="BBE42312.1"/>
    </source>
</evidence>
<keyword evidence="2 8" id="KW-0436">Ligase</keyword>
<comment type="caution">
    <text evidence="8">Lacks conserved residue(s) required for the propagation of feature annotation.</text>
</comment>